<evidence type="ECO:0000259" key="2">
    <source>
        <dbReference type="Pfam" id="PF01523"/>
    </source>
</evidence>
<keyword evidence="6" id="KW-1185">Reference proteome</keyword>
<comment type="caution">
    <text evidence="5">The sequence shown here is derived from an EMBL/GenBank/DDBJ whole genome shotgun (WGS) entry which is preliminary data.</text>
</comment>
<name>A0A850NH45_9FLAO</name>
<dbReference type="EMBL" id="WYET01000007">
    <property type="protein sequence ID" value="NVN19464.1"/>
    <property type="molecule type" value="Genomic_DNA"/>
</dbReference>
<evidence type="ECO:0000259" key="4">
    <source>
        <dbReference type="Pfam" id="PF19290"/>
    </source>
</evidence>
<evidence type="ECO:0000259" key="3">
    <source>
        <dbReference type="Pfam" id="PF19289"/>
    </source>
</evidence>
<dbReference type="GO" id="GO:0006508">
    <property type="term" value="P:proteolysis"/>
    <property type="evidence" value="ECO:0007669"/>
    <property type="project" value="InterPro"/>
</dbReference>
<reference evidence="5 6" key="1">
    <citation type="submission" date="2020-01" db="EMBL/GenBank/DDBJ databases">
        <title>Draft Genome Analysis of Muricauda sp. HICW Isolated from coastal seawater of PR China.</title>
        <authorList>
            <person name="Chen M.-X."/>
        </authorList>
    </citation>
    <scope>NUCLEOTIDE SEQUENCE [LARGE SCALE GENOMIC DNA]</scope>
    <source>
        <strain evidence="5 6">HICW</strain>
    </source>
</reference>
<dbReference type="PANTHER" id="PTHR43666">
    <property type="entry name" value="TLDD PROTEIN"/>
    <property type="match status" value="1"/>
</dbReference>
<evidence type="ECO:0000313" key="6">
    <source>
        <dbReference type="Proteomes" id="UP000558089"/>
    </source>
</evidence>
<feature type="domain" description="Metalloprotease TldD/E central" evidence="4">
    <location>
        <begin position="105"/>
        <end position="213"/>
    </location>
</feature>
<protein>
    <submittedName>
        <fullName evidence="5">TldD/PmbA family protein</fullName>
    </submittedName>
</protein>
<evidence type="ECO:0000256" key="1">
    <source>
        <dbReference type="ARBA" id="ARBA00005836"/>
    </source>
</evidence>
<feature type="domain" description="Metalloprotease TldD/E C-terminal" evidence="3">
    <location>
        <begin position="222"/>
        <end position="432"/>
    </location>
</feature>
<dbReference type="InterPro" id="IPR035068">
    <property type="entry name" value="TldD/PmbA_N"/>
</dbReference>
<dbReference type="Pfam" id="PF19290">
    <property type="entry name" value="PmbA_TldD_2nd"/>
    <property type="match status" value="1"/>
</dbReference>
<dbReference type="Proteomes" id="UP000558089">
    <property type="component" value="Unassembled WGS sequence"/>
</dbReference>
<dbReference type="InterPro" id="IPR045570">
    <property type="entry name" value="Metalloprtase-TldD/E_cen_dom"/>
</dbReference>
<dbReference type="PANTHER" id="PTHR43666:SF1">
    <property type="entry name" value="CONSERVED PROTEIN"/>
    <property type="match status" value="1"/>
</dbReference>
<dbReference type="AlphaFoldDB" id="A0A850NH45"/>
<comment type="similarity">
    <text evidence="1">Belongs to the peptidase U62 family.</text>
</comment>
<dbReference type="InterPro" id="IPR045569">
    <property type="entry name" value="Metalloprtase-TldD/E_C"/>
</dbReference>
<evidence type="ECO:0000313" key="5">
    <source>
        <dbReference type="EMBL" id="NVN19464.1"/>
    </source>
</evidence>
<feature type="domain" description="Metalloprotease TldD/E N-terminal" evidence="2">
    <location>
        <begin position="25"/>
        <end position="89"/>
    </location>
</feature>
<dbReference type="GO" id="GO:0008237">
    <property type="term" value="F:metallopeptidase activity"/>
    <property type="evidence" value="ECO:0007669"/>
    <property type="project" value="InterPro"/>
</dbReference>
<organism evidence="5 6">
    <name type="scientific">Flagellimonas chongwuensis</name>
    <dbReference type="NCBI Taxonomy" id="2697365"/>
    <lineage>
        <taxon>Bacteria</taxon>
        <taxon>Pseudomonadati</taxon>
        <taxon>Bacteroidota</taxon>
        <taxon>Flavobacteriia</taxon>
        <taxon>Flavobacteriales</taxon>
        <taxon>Flavobacteriaceae</taxon>
        <taxon>Flagellimonas</taxon>
    </lineage>
</organism>
<dbReference type="SUPFAM" id="SSF111283">
    <property type="entry name" value="Putative modulator of DNA gyrase, PmbA/TldD"/>
    <property type="match status" value="1"/>
</dbReference>
<accession>A0A850NH45</accession>
<dbReference type="InterPro" id="IPR036059">
    <property type="entry name" value="TldD/PmbA_sf"/>
</dbReference>
<proteinExistence type="inferred from homology"/>
<dbReference type="InterPro" id="IPR002510">
    <property type="entry name" value="Metalloprtase-TldD/E_N"/>
</dbReference>
<dbReference type="Gene3D" id="3.30.2290.10">
    <property type="entry name" value="PmbA/TldD superfamily"/>
    <property type="match status" value="1"/>
</dbReference>
<dbReference type="RefSeq" id="WP_176621022.1">
    <property type="nucleotide sequence ID" value="NZ_WYET01000007.1"/>
</dbReference>
<dbReference type="Pfam" id="PF19289">
    <property type="entry name" value="PmbA_TldD_3rd"/>
    <property type="match status" value="1"/>
</dbReference>
<gene>
    <name evidence="5" type="ORF">GUA46_14030</name>
</gene>
<sequence length="438" mass="48372">MAIYTKEEAKKILEKALSFSNADACEINLSGSNSGNIRYARNTVSTAGYRSTQSLVVQSSFGKKVGTATIDEFDDASLEKVVKRAEELAQLSPENPEFMPPLGPQTYDEAITYKESTANVTPEYRAEVANKSIVPAAAKDVTAAGFLDDSAQFSAMINSNGLFAYNQSTDVDFTVTMRTNDGTGSGWVTRDYNDIDKFDASEASKVAIDKAVMSREARAIEPGKYTVILEPAAASDLLRNMFRSLDARSADEGRSFMSAKDGGTKLGQKIVDERVNIWSDPLNPDVPTSTWNGSGQPLKKTSWIENGVVKNLAYDRYWAEQKGVEPVPFPSNSIMEGGDESFEDMIKGTKKGILVTRFWYIRSVDPQTLLYTGLTRDGTFYIENGQIKFPVKNFRFNESPIIMLNNLESLGEQVRVNGNLIPYMKIRDFTFTSLSDAV</sequence>
<dbReference type="Pfam" id="PF01523">
    <property type="entry name" value="PmbA_TldD_1st"/>
    <property type="match status" value="1"/>
</dbReference>